<keyword evidence="2" id="KW-1185">Reference proteome</keyword>
<proteinExistence type="predicted"/>
<sequence>MLHLAVFSVSFSPPSPRTNKNKLDQPGSAVQTRLGILPAKELLDQSAYSQGSSCHKNVAKIVPPSNVGIILVARTITDLHKQTTRKECSRRQGSVVLSDVIKSINGY</sequence>
<protein>
    <submittedName>
        <fullName evidence="1">Uncharacterized protein</fullName>
    </submittedName>
</protein>
<accession>A0AAE1B3S5</accession>
<dbReference type="EMBL" id="JAWDGP010000606">
    <property type="protein sequence ID" value="KAK3798978.1"/>
    <property type="molecule type" value="Genomic_DNA"/>
</dbReference>
<evidence type="ECO:0000313" key="2">
    <source>
        <dbReference type="Proteomes" id="UP001283361"/>
    </source>
</evidence>
<organism evidence="1 2">
    <name type="scientific">Elysia crispata</name>
    <name type="common">lettuce slug</name>
    <dbReference type="NCBI Taxonomy" id="231223"/>
    <lineage>
        <taxon>Eukaryota</taxon>
        <taxon>Metazoa</taxon>
        <taxon>Spiralia</taxon>
        <taxon>Lophotrochozoa</taxon>
        <taxon>Mollusca</taxon>
        <taxon>Gastropoda</taxon>
        <taxon>Heterobranchia</taxon>
        <taxon>Euthyneura</taxon>
        <taxon>Panpulmonata</taxon>
        <taxon>Sacoglossa</taxon>
        <taxon>Placobranchoidea</taxon>
        <taxon>Plakobranchidae</taxon>
        <taxon>Elysia</taxon>
    </lineage>
</organism>
<comment type="caution">
    <text evidence="1">The sequence shown here is derived from an EMBL/GenBank/DDBJ whole genome shotgun (WGS) entry which is preliminary data.</text>
</comment>
<reference evidence="1" key="1">
    <citation type="journal article" date="2023" name="G3 (Bethesda)">
        <title>A reference genome for the long-term kleptoplast-retaining sea slug Elysia crispata morphotype clarki.</title>
        <authorList>
            <person name="Eastman K.E."/>
            <person name="Pendleton A.L."/>
            <person name="Shaikh M.A."/>
            <person name="Suttiyut T."/>
            <person name="Ogas R."/>
            <person name="Tomko P."/>
            <person name="Gavelis G."/>
            <person name="Widhalm J.R."/>
            <person name="Wisecaver J.H."/>
        </authorList>
    </citation>
    <scope>NUCLEOTIDE SEQUENCE</scope>
    <source>
        <strain evidence="1">ECLA1</strain>
    </source>
</reference>
<name>A0AAE1B3S5_9GAST</name>
<dbReference type="Proteomes" id="UP001283361">
    <property type="component" value="Unassembled WGS sequence"/>
</dbReference>
<dbReference type="AlphaFoldDB" id="A0AAE1B3S5"/>
<evidence type="ECO:0000313" key="1">
    <source>
        <dbReference type="EMBL" id="KAK3798978.1"/>
    </source>
</evidence>
<gene>
    <name evidence="1" type="ORF">RRG08_019711</name>
</gene>